<dbReference type="Gene3D" id="3.40.50.300">
    <property type="entry name" value="P-loop containing nucleotide triphosphate hydrolases"/>
    <property type="match status" value="1"/>
</dbReference>
<dbReference type="Pfam" id="PF02374">
    <property type="entry name" value="ArsA_ATPase"/>
    <property type="match status" value="1"/>
</dbReference>
<comment type="caution">
    <text evidence="2">The sequence shown here is derived from an EMBL/GenBank/DDBJ whole genome shotgun (WGS) entry which is preliminary data.</text>
</comment>
<feature type="domain" description="ArsA/GET3 Anion-transporting ATPase-like" evidence="1">
    <location>
        <begin position="1"/>
        <end position="48"/>
    </location>
</feature>
<feature type="non-terminal residue" evidence="2">
    <location>
        <position position="1"/>
    </location>
</feature>
<dbReference type="InterPro" id="IPR025723">
    <property type="entry name" value="ArsA/GET3_ATPase-like"/>
</dbReference>
<proteinExistence type="predicted"/>
<evidence type="ECO:0000259" key="1">
    <source>
        <dbReference type="Pfam" id="PF02374"/>
    </source>
</evidence>
<evidence type="ECO:0000313" key="2">
    <source>
        <dbReference type="EMBL" id="GAF89192.1"/>
    </source>
</evidence>
<protein>
    <recommendedName>
        <fullName evidence="1">ArsA/GET3 Anion-transporting ATPase-like domain-containing protein</fullName>
    </recommendedName>
</protein>
<organism evidence="2">
    <name type="scientific">marine sediment metagenome</name>
    <dbReference type="NCBI Taxonomy" id="412755"/>
    <lineage>
        <taxon>unclassified sequences</taxon>
        <taxon>metagenomes</taxon>
        <taxon>ecological metagenomes</taxon>
    </lineage>
</organism>
<accession>X0TM29</accession>
<sequence>HSLSDSFDVPLGPEPADIVRNLWGQEVDVYYSIEKHWATLQRYMAAVFS</sequence>
<gene>
    <name evidence="2" type="ORF">S01H1_22480</name>
</gene>
<name>X0TM29_9ZZZZ</name>
<dbReference type="EMBL" id="BARS01012694">
    <property type="protein sequence ID" value="GAF89192.1"/>
    <property type="molecule type" value="Genomic_DNA"/>
</dbReference>
<dbReference type="AlphaFoldDB" id="X0TM29"/>
<dbReference type="InterPro" id="IPR027417">
    <property type="entry name" value="P-loop_NTPase"/>
</dbReference>
<reference evidence="2" key="1">
    <citation type="journal article" date="2014" name="Front. Microbiol.">
        <title>High frequency of phylogenetically diverse reductive dehalogenase-homologous genes in deep subseafloor sedimentary metagenomes.</title>
        <authorList>
            <person name="Kawai M."/>
            <person name="Futagami T."/>
            <person name="Toyoda A."/>
            <person name="Takaki Y."/>
            <person name="Nishi S."/>
            <person name="Hori S."/>
            <person name="Arai W."/>
            <person name="Tsubouchi T."/>
            <person name="Morono Y."/>
            <person name="Uchiyama I."/>
            <person name="Ito T."/>
            <person name="Fujiyama A."/>
            <person name="Inagaki F."/>
            <person name="Takami H."/>
        </authorList>
    </citation>
    <scope>NUCLEOTIDE SEQUENCE</scope>
    <source>
        <strain evidence="2">Expedition CK06-06</strain>
    </source>
</reference>